<sequence length="102" mass="11712">MGEHRGWAECPPVSPPPDQIVREPEGGVINMTREWAPLELHKKTFCFSHPADSYLKDQDSVIYPRYKAKCNRFLLTNSRIYDNHSCAYSIHVSEMAATAKFQ</sequence>
<feature type="non-terminal residue" evidence="2">
    <location>
        <position position="102"/>
    </location>
</feature>
<evidence type="ECO:0000313" key="2">
    <source>
        <dbReference type="EMBL" id="GCC20126.1"/>
    </source>
</evidence>
<dbReference type="Proteomes" id="UP000287033">
    <property type="component" value="Unassembled WGS sequence"/>
</dbReference>
<accession>A0A401RPT9</accession>
<feature type="region of interest" description="Disordered" evidence="1">
    <location>
        <begin position="1"/>
        <end position="22"/>
    </location>
</feature>
<evidence type="ECO:0000256" key="1">
    <source>
        <dbReference type="SAM" id="MobiDB-lite"/>
    </source>
</evidence>
<dbReference type="AlphaFoldDB" id="A0A401RPT9"/>
<evidence type="ECO:0000313" key="3">
    <source>
        <dbReference type="Proteomes" id="UP000287033"/>
    </source>
</evidence>
<protein>
    <submittedName>
        <fullName evidence="2">Uncharacterized protein</fullName>
    </submittedName>
</protein>
<proteinExistence type="predicted"/>
<gene>
    <name evidence="2" type="ORF">chiPu_0018755</name>
</gene>
<name>A0A401RPT9_CHIPU</name>
<comment type="caution">
    <text evidence="2">The sequence shown here is derived from an EMBL/GenBank/DDBJ whole genome shotgun (WGS) entry which is preliminary data.</text>
</comment>
<organism evidence="2 3">
    <name type="scientific">Chiloscyllium punctatum</name>
    <name type="common">Brownbanded bambooshark</name>
    <name type="synonym">Hemiscyllium punctatum</name>
    <dbReference type="NCBI Taxonomy" id="137246"/>
    <lineage>
        <taxon>Eukaryota</taxon>
        <taxon>Metazoa</taxon>
        <taxon>Chordata</taxon>
        <taxon>Craniata</taxon>
        <taxon>Vertebrata</taxon>
        <taxon>Chondrichthyes</taxon>
        <taxon>Elasmobranchii</taxon>
        <taxon>Galeomorphii</taxon>
        <taxon>Galeoidea</taxon>
        <taxon>Orectolobiformes</taxon>
        <taxon>Hemiscylliidae</taxon>
        <taxon>Chiloscyllium</taxon>
    </lineage>
</organism>
<dbReference type="EMBL" id="BEZZ01001681">
    <property type="protein sequence ID" value="GCC20126.1"/>
    <property type="molecule type" value="Genomic_DNA"/>
</dbReference>
<keyword evidence="3" id="KW-1185">Reference proteome</keyword>
<reference evidence="2 3" key="1">
    <citation type="journal article" date="2018" name="Nat. Ecol. Evol.">
        <title>Shark genomes provide insights into elasmobranch evolution and the origin of vertebrates.</title>
        <authorList>
            <person name="Hara Y"/>
            <person name="Yamaguchi K"/>
            <person name="Onimaru K"/>
            <person name="Kadota M"/>
            <person name="Koyanagi M"/>
            <person name="Keeley SD"/>
            <person name="Tatsumi K"/>
            <person name="Tanaka K"/>
            <person name="Motone F"/>
            <person name="Kageyama Y"/>
            <person name="Nozu R"/>
            <person name="Adachi N"/>
            <person name="Nishimura O"/>
            <person name="Nakagawa R"/>
            <person name="Tanegashima C"/>
            <person name="Kiyatake I"/>
            <person name="Matsumoto R"/>
            <person name="Murakumo K"/>
            <person name="Nishida K"/>
            <person name="Terakita A"/>
            <person name="Kuratani S"/>
            <person name="Sato K"/>
            <person name="Hyodo S Kuraku.S."/>
        </authorList>
    </citation>
    <scope>NUCLEOTIDE SEQUENCE [LARGE SCALE GENOMIC DNA]</scope>
</reference>